<dbReference type="Proteomes" id="UP000298663">
    <property type="component" value="Chromosome X"/>
</dbReference>
<organism evidence="1 2">
    <name type="scientific">Steinernema carpocapsae</name>
    <name type="common">Entomopathogenic nematode</name>
    <dbReference type="NCBI Taxonomy" id="34508"/>
    <lineage>
        <taxon>Eukaryota</taxon>
        <taxon>Metazoa</taxon>
        <taxon>Ecdysozoa</taxon>
        <taxon>Nematoda</taxon>
        <taxon>Chromadorea</taxon>
        <taxon>Rhabditida</taxon>
        <taxon>Tylenchina</taxon>
        <taxon>Panagrolaimomorpha</taxon>
        <taxon>Strongyloidoidea</taxon>
        <taxon>Steinernematidae</taxon>
        <taxon>Steinernema</taxon>
    </lineage>
</organism>
<dbReference type="EMBL" id="CM016762">
    <property type="protein sequence ID" value="TMS37951.1"/>
    <property type="molecule type" value="Genomic_DNA"/>
</dbReference>
<name>A0A4U8UX00_STECR</name>
<evidence type="ECO:0000313" key="1">
    <source>
        <dbReference type="EMBL" id="TMS37951.1"/>
    </source>
</evidence>
<keyword evidence="2" id="KW-1185">Reference proteome</keyword>
<dbReference type="EMBL" id="AZBU02000001">
    <property type="protein sequence ID" value="TMS37951.1"/>
    <property type="molecule type" value="Genomic_DNA"/>
</dbReference>
<accession>A0A4U8UX00</accession>
<gene>
    <name evidence="1" type="ORF">L596_004782</name>
</gene>
<dbReference type="OrthoDB" id="10632665at2759"/>
<sequence>MSTSSPSRCFMAMRAWVRLRMHFLYRNTQRWSIIVASLVFINQVSCCMPTQPGTNPTTTTPAPNCCPLLNQSVSDQFADGTMNFTYNNPTSAVLKSR</sequence>
<proteinExistence type="predicted"/>
<evidence type="ECO:0000313" key="2">
    <source>
        <dbReference type="Proteomes" id="UP000298663"/>
    </source>
</evidence>
<protein>
    <submittedName>
        <fullName evidence="1">Uncharacterized protein</fullName>
    </submittedName>
</protein>
<reference evidence="1 2" key="2">
    <citation type="journal article" date="2019" name="G3 (Bethesda)">
        <title>Hybrid Assembly of the Genome of the Entomopathogenic Nematode Steinernema carpocapsae Identifies the X-Chromosome.</title>
        <authorList>
            <person name="Serra L."/>
            <person name="Macchietto M."/>
            <person name="Macias-Munoz A."/>
            <person name="McGill C.J."/>
            <person name="Rodriguez I.M."/>
            <person name="Rodriguez B."/>
            <person name="Murad R."/>
            <person name="Mortazavi A."/>
        </authorList>
    </citation>
    <scope>NUCLEOTIDE SEQUENCE [LARGE SCALE GENOMIC DNA]</scope>
    <source>
        <strain evidence="1 2">ALL</strain>
    </source>
</reference>
<dbReference type="AlphaFoldDB" id="A0A4U8UX00"/>
<reference evidence="1 2" key="1">
    <citation type="journal article" date="2015" name="Genome Biol.">
        <title>Comparative genomics of Steinernema reveals deeply conserved gene regulatory networks.</title>
        <authorList>
            <person name="Dillman A.R."/>
            <person name="Macchietto M."/>
            <person name="Porter C.F."/>
            <person name="Rogers A."/>
            <person name="Williams B."/>
            <person name="Antoshechkin I."/>
            <person name="Lee M.M."/>
            <person name="Goodwin Z."/>
            <person name="Lu X."/>
            <person name="Lewis E.E."/>
            <person name="Goodrich-Blair H."/>
            <person name="Stock S.P."/>
            <person name="Adams B.J."/>
            <person name="Sternberg P.W."/>
            <person name="Mortazavi A."/>
        </authorList>
    </citation>
    <scope>NUCLEOTIDE SEQUENCE [LARGE SCALE GENOMIC DNA]</scope>
    <source>
        <strain evidence="1 2">ALL</strain>
    </source>
</reference>
<comment type="caution">
    <text evidence="1">The sequence shown here is derived from an EMBL/GenBank/DDBJ whole genome shotgun (WGS) entry which is preliminary data.</text>
</comment>